<evidence type="ECO:0000256" key="1">
    <source>
        <dbReference type="ARBA" id="ARBA00001946"/>
    </source>
</evidence>
<gene>
    <name evidence="8" type="ORF">DYB25_004961</name>
    <name evidence="9" type="ORF">DYB38_003638</name>
</gene>
<organism evidence="9 10">
    <name type="scientific">Aphanomyces astaci</name>
    <name type="common">Crayfish plague agent</name>
    <dbReference type="NCBI Taxonomy" id="112090"/>
    <lineage>
        <taxon>Eukaryota</taxon>
        <taxon>Sar</taxon>
        <taxon>Stramenopiles</taxon>
        <taxon>Oomycota</taxon>
        <taxon>Saprolegniomycetes</taxon>
        <taxon>Saprolegniales</taxon>
        <taxon>Verrucalvaceae</taxon>
        <taxon>Aphanomyces</taxon>
    </lineage>
</organism>
<keyword evidence="5" id="KW-0378">Hydrolase</keyword>
<dbReference type="GO" id="GO:0005737">
    <property type="term" value="C:cytoplasm"/>
    <property type="evidence" value="ECO:0007669"/>
    <property type="project" value="InterPro"/>
</dbReference>
<accession>A0A397DBE0</accession>
<dbReference type="Gene3D" id="3.90.80.10">
    <property type="entry name" value="Inorganic pyrophosphatase"/>
    <property type="match status" value="1"/>
</dbReference>
<dbReference type="PROSITE" id="PS00387">
    <property type="entry name" value="PPASE"/>
    <property type="match status" value="1"/>
</dbReference>
<dbReference type="PROSITE" id="PS51885">
    <property type="entry name" value="NEPRILYSIN"/>
    <property type="match status" value="1"/>
</dbReference>
<keyword evidence="4" id="KW-0479">Metal-binding</keyword>
<dbReference type="GO" id="GO:0004222">
    <property type="term" value="F:metalloendopeptidase activity"/>
    <property type="evidence" value="ECO:0007669"/>
    <property type="project" value="InterPro"/>
</dbReference>
<dbReference type="EMBL" id="QUTA01006554">
    <property type="protein sequence ID" value="RHY10659.1"/>
    <property type="molecule type" value="Genomic_DNA"/>
</dbReference>
<dbReference type="InterPro" id="IPR036649">
    <property type="entry name" value="Pyrophosphatase_sf"/>
</dbReference>
<dbReference type="Proteomes" id="UP000265716">
    <property type="component" value="Unassembled WGS sequence"/>
</dbReference>
<dbReference type="SUPFAM" id="SSF50324">
    <property type="entry name" value="Inorganic pyrophosphatase"/>
    <property type="match status" value="1"/>
</dbReference>
<evidence type="ECO:0000313" key="9">
    <source>
        <dbReference type="EMBL" id="RHY59697.1"/>
    </source>
</evidence>
<evidence type="ECO:0000259" key="7">
    <source>
        <dbReference type="Pfam" id="PF01431"/>
    </source>
</evidence>
<dbReference type="EMBL" id="QUTC01005192">
    <property type="protein sequence ID" value="RHY59697.1"/>
    <property type="molecule type" value="Genomic_DNA"/>
</dbReference>
<reference evidence="10 11" key="1">
    <citation type="submission" date="2018-08" db="EMBL/GenBank/DDBJ databases">
        <title>Aphanomyces genome sequencing and annotation.</title>
        <authorList>
            <person name="Minardi D."/>
            <person name="Oidtmann B."/>
            <person name="Van Der Giezen M."/>
            <person name="Studholme D.J."/>
        </authorList>
    </citation>
    <scope>NUCLEOTIDE SEQUENCE [LARGE SCALE GENOMIC DNA]</scope>
    <source>
        <strain evidence="9 10">SA</strain>
        <strain evidence="8 11">Yx</strain>
    </source>
</reference>
<dbReference type="InterPro" id="IPR008162">
    <property type="entry name" value="Pyrophosphatase"/>
</dbReference>
<dbReference type="GO" id="GO:0004427">
    <property type="term" value="F:inorganic diphosphate phosphatase activity"/>
    <property type="evidence" value="ECO:0007669"/>
    <property type="project" value="UniProtKB-EC"/>
</dbReference>
<dbReference type="Proteomes" id="UP000266239">
    <property type="component" value="Unassembled WGS sequence"/>
</dbReference>
<feature type="non-terminal residue" evidence="9">
    <location>
        <position position="190"/>
    </location>
</feature>
<protein>
    <recommendedName>
        <fullName evidence="3">inorganic diphosphatase</fullName>
        <ecNumber evidence="3">3.6.1.1</ecNumber>
    </recommendedName>
</protein>
<evidence type="ECO:0000313" key="11">
    <source>
        <dbReference type="Proteomes" id="UP000266239"/>
    </source>
</evidence>
<dbReference type="PANTHER" id="PTHR10286">
    <property type="entry name" value="INORGANIC PYROPHOSPHATASE"/>
    <property type="match status" value="1"/>
</dbReference>
<evidence type="ECO:0000256" key="3">
    <source>
        <dbReference type="ARBA" id="ARBA00012146"/>
    </source>
</evidence>
<dbReference type="PRINTS" id="PR00786">
    <property type="entry name" value="NEPRILYSIN"/>
</dbReference>
<comment type="caution">
    <text evidence="9">The sequence shown here is derived from an EMBL/GenBank/DDBJ whole genome shotgun (WGS) entry which is preliminary data.</text>
</comment>
<dbReference type="GO" id="GO:0006796">
    <property type="term" value="P:phosphate-containing compound metabolic process"/>
    <property type="evidence" value="ECO:0007669"/>
    <property type="project" value="InterPro"/>
</dbReference>
<dbReference type="InterPro" id="IPR018497">
    <property type="entry name" value="Peptidase_M13_C"/>
</dbReference>
<dbReference type="InterPro" id="IPR000718">
    <property type="entry name" value="Peptidase_M13"/>
</dbReference>
<proteinExistence type="inferred from homology"/>
<evidence type="ECO:0000256" key="6">
    <source>
        <dbReference type="ARBA" id="ARBA00022842"/>
    </source>
</evidence>
<feature type="domain" description="Peptidase M13 C-terminal" evidence="7">
    <location>
        <begin position="92"/>
        <end position="190"/>
    </location>
</feature>
<dbReference type="GO" id="GO:0000287">
    <property type="term" value="F:magnesium ion binding"/>
    <property type="evidence" value="ECO:0007669"/>
    <property type="project" value="InterPro"/>
</dbReference>
<evidence type="ECO:0000256" key="4">
    <source>
        <dbReference type="ARBA" id="ARBA00022723"/>
    </source>
</evidence>
<comment type="similarity">
    <text evidence="2">Belongs to the PPase family.</text>
</comment>
<dbReference type="AlphaFoldDB" id="A0A397DBE0"/>
<dbReference type="GO" id="GO:0006508">
    <property type="term" value="P:proteolysis"/>
    <property type="evidence" value="ECO:0007669"/>
    <property type="project" value="InterPro"/>
</dbReference>
<dbReference type="SUPFAM" id="SSF55486">
    <property type="entry name" value="Metalloproteases ('zincins'), catalytic domain"/>
    <property type="match status" value="1"/>
</dbReference>
<dbReference type="Pfam" id="PF01431">
    <property type="entry name" value="Peptidase_M13"/>
    <property type="match status" value="1"/>
</dbReference>
<evidence type="ECO:0000313" key="10">
    <source>
        <dbReference type="Proteomes" id="UP000265716"/>
    </source>
</evidence>
<name>A0A397DBE0_APHAT</name>
<comment type="cofactor">
    <cofactor evidence="1">
        <name>Mg(2+)</name>
        <dbReference type="ChEBI" id="CHEBI:18420"/>
    </cofactor>
</comment>
<dbReference type="EC" id="3.6.1.1" evidence="3"/>
<evidence type="ECO:0000256" key="2">
    <source>
        <dbReference type="ARBA" id="ARBA00006220"/>
    </source>
</evidence>
<keyword evidence="6" id="KW-0460">Magnesium</keyword>
<sequence>MTLGDNDPIDVCEIGSRVAAVGDVYPVKVLGVLGMIDDGETDWKVIAIATDDPLANKLHDLDDLHAHAPDTVATIRNWFRDYKIPDGKPPSAYDAAKNFGGIGVVIGHEITHGFDNSNHNYDGDGNFNPWWSNATNTTFKTKAQCLSDQYAKFVVNSDLTGAVLGNISGQLALGEAIADNGGLKTSFRAY</sequence>
<evidence type="ECO:0000256" key="5">
    <source>
        <dbReference type="ARBA" id="ARBA00022801"/>
    </source>
</evidence>
<evidence type="ECO:0000313" key="8">
    <source>
        <dbReference type="EMBL" id="RHY10659.1"/>
    </source>
</evidence>